<keyword evidence="1" id="KW-0732">Signal</keyword>
<reference evidence="2 3" key="1">
    <citation type="submission" date="2018-04" db="EMBL/GenBank/DDBJ databases">
        <title>Genomic Encyclopedia of Archaeal and Bacterial Type Strains, Phase II (KMG-II): from individual species to whole genera.</title>
        <authorList>
            <person name="Goeker M."/>
        </authorList>
    </citation>
    <scope>NUCLEOTIDE SEQUENCE [LARGE SCALE GENOMIC DNA]</scope>
    <source>
        <strain evidence="2 3">DSM 18064</strain>
    </source>
</reference>
<keyword evidence="3" id="KW-1185">Reference proteome</keyword>
<organism evidence="2 3">
    <name type="scientific">Rhodovulum imhoffii</name>
    <dbReference type="NCBI Taxonomy" id="365340"/>
    <lineage>
        <taxon>Bacteria</taxon>
        <taxon>Pseudomonadati</taxon>
        <taxon>Pseudomonadota</taxon>
        <taxon>Alphaproteobacteria</taxon>
        <taxon>Rhodobacterales</taxon>
        <taxon>Paracoccaceae</taxon>
        <taxon>Rhodovulum</taxon>
    </lineage>
</organism>
<gene>
    <name evidence="2" type="ORF">C8N32_101255</name>
</gene>
<comment type="caution">
    <text evidence="2">The sequence shown here is derived from an EMBL/GenBank/DDBJ whole genome shotgun (WGS) entry which is preliminary data.</text>
</comment>
<name>A0A2T5BWM3_9RHOB</name>
<dbReference type="AlphaFoldDB" id="A0A2T5BWM3"/>
<evidence type="ECO:0000313" key="2">
    <source>
        <dbReference type="EMBL" id="PTN04057.1"/>
    </source>
</evidence>
<feature type="chain" id="PRO_5015592096" evidence="1">
    <location>
        <begin position="23"/>
        <end position="205"/>
    </location>
</feature>
<sequence>MNIQKPLRAFALVLLGTLPAGAADFSDPSWPCIQRKVERLSIGLMWQHPIPEDPAAAALSADAAALADSLSLRRVDPEDLRPRVEAFAARHGNGADVMGRVFRHSFDSLSKRRTRIVAGIGELSSSQIALAGQIDETRLELDRQMALDSPDFDRVDILEERLDWDQVIYTDRQKSIAYLCETPQIIERRLFAIGQLLETFVDEPQ</sequence>
<dbReference type="OrthoDB" id="6159094at2"/>
<dbReference type="Proteomes" id="UP000243859">
    <property type="component" value="Unassembled WGS sequence"/>
</dbReference>
<evidence type="ECO:0000256" key="1">
    <source>
        <dbReference type="SAM" id="SignalP"/>
    </source>
</evidence>
<dbReference type="EMBL" id="QAAA01000001">
    <property type="protein sequence ID" value="PTN04057.1"/>
    <property type="molecule type" value="Genomic_DNA"/>
</dbReference>
<proteinExistence type="predicted"/>
<accession>A0A2T5BWM3</accession>
<dbReference type="RefSeq" id="WP_107890649.1">
    <property type="nucleotide sequence ID" value="NZ_NHSI01000033.1"/>
</dbReference>
<feature type="signal peptide" evidence="1">
    <location>
        <begin position="1"/>
        <end position="22"/>
    </location>
</feature>
<protein>
    <submittedName>
        <fullName evidence="2">Uncharacterized protein</fullName>
    </submittedName>
</protein>
<evidence type="ECO:0000313" key="3">
    <source>
        <dbReference type="Proteomes" id="UP000243859"/>
    </source>
</evidence>